<keyword evidence="6" id="KW-0175">Coiled coil</keyword>
<dbReference type="Proteomes" id="UP000199513">
    <property type="component" value="Unassembled WGS sequence"/>
</dbReference>
<keyword evidence="4" id="KW-0472">Membrane</keyword>
<evidence type="ECO:0000313" key="8">
    <source>
        <dbReference type="EMBL" id="SFE57792.1"/>
    </source>
</evidence>
<dbReference type="EMBL" id="FONY01000003">
    <property type="protein sequence ID" value="SFE57792.1"/>
    <property type="molecule type" value="Genomic_DNA"/>
</dbReference>
<dbReference type="PANTHER" id="PTHR12815">
    <property type="entry name" value="SORTING AND ASSEMBLY MACHINERY SAMM50 PROTEIN FAMILY MEMBER"/>
    <property type="match status" value="1"/>
</dbReference>
<evidence type="ECO:0000313" key="9">
    <source>
        <dbReference type="Proteomes" id="UP000199513"/>
    </source>
</evidence>
<sequence length="811" mass="93803">MKAFLYTCITLFLFSSCSGIKYLKEREYFLEAQSIKGNKAVPTEELETFFRQKPNRKLPLLGEPYVVAYYWGKKKYDKKVEEWKKALDSLEKEYARLTTLKDSIEIERGEIRDRTLEKKRVKKEKQINELKERIEKGNWLMRSVGDAPTFFDSTLMVKTASQMQLFLKQKGFFKAKVKPSFAVKNKRATITYHVEENTPKTIGRFVLESQDTSLLYLVKQDSLNMLIKQGMRFDEGKLSDERDRLSRMLQNKGYMSFSKQFIYFDVDTVNAGIDSLDIRMVILPNEQDRGHIQYKIAEVNMITDVGVESEEGNRRKNIRSEREKEEYKGIYYLAYKHKYSKKLLNSRIRIRPHQIYTRTDIEDTQRALASLDVFKFVNVKPDTINNQVITNIFASPAPINDVSIETGLNMVQTFPGPFIGVTLKNRNTFNACETLEIRGRFSLEAQAGVIGTGRGYVGQEASINATLNFPKLLFFGEKFNNRVGAYLPRTKFSLGYTDIDRPEYSRTNFRTTLTYDWTNKKNSTFSLNLFDITVVNTERVTDAFVKYMLNIASGGNTLLKSFDRLFISNISFNYTYSQNNNFYLRGLAELGGTTLNLLNKQFFKEGEIFGLTAFRYVKFNAELRRYVPLQRNNESNLVFRANVGVITPYGKIGGQPNTILPYEKYFFTGGTNSIRAWRPRRLGPGSFAQINDNGELSDAIEQPGELLLEMNMEWRKKLFGFVHGAFFVDAGNTWMITQNSRQGSQFLLQNFWREIAVGTGLGLRFDFSLVIMRFDFGIKVWNPALPLNQRFVLTQWTPKETTFNLGIGYPF</sequence>
<evidence type="ECO:0000256" key="2">
    <source>
        <dbReference type="ARBA" id="ARBA00022692"/>
    </source>
</evidence>
<evidence type="ECO:0000259" key="7">
    <source>
        <dbReference type="Pfam" id="PF01103"/>
    </source>
</evidence>
<feature type="coiled-coil region" evidence="6">
    <location>
        <begin position="73"/>
        <end position="133"/>
    </location>
</feature>
<dbReference type="STRING" id="1003.SAMN04488541_100396"/>
<feature type="domain" description="Bacterial surface antigen (D15)" evidence="7">
    <location>
        <begin position="459"/>
        <end position="809"/>
    </location>
</feature>
<dbReference type="AlphaFoldDB" id="A0A1I2BNQ5"/>
<dbReference type="InterPro" id="IPR039910">
    <property type="entry name" value="D15-like"/>
</dbReference>
<dbReference type="PANTHER" id="PTHR12815:SF47">
    <property type="entry name" value="TRANSLOCATION AND ASSEMBLY MODULE SUBUNIT TAMA"/>
    <property type="match status" value="1"/>
</dbReference>
<evidence type="ECO:0000256" key="1">
    <source>
        <dbReference type="ARBA" id="ARBA00004370"/>
    </source>
</evidence>
<protein>
    <submittedName>
        <fullName evidence="8">Outer membrane protein assembly factor BamA</fullName>
    </submittedName>
</protein>
<keyword evidence="9" id="KW-1185">Reference proteome</keyword>
<keyword evidence="2" id="KW-0812">Transmembrane</keyword>
<dbReference type="InterPro" id="IPR000184">
    <property type="entry name" value="Bac_surfAg_D15"/>
</dbReference>
<dbReference type="Pfam" id="PF01103">
    <property type="entry name" value="Omp85"/>
    <property type="match status" value="1"/>
</dbReference>
<comment type="subcellular location">
    <subcellularLocation>
        <location evidence="1">Membrane</location>
    </subcellularLocation>
</comment>
<evidence type="ECO:0000256" key="3">
    <source>
        <dbReference type="ARBA" id="ARBA00022729"/>
    </source>
</evidence>
<gene>
    <name evidence="8" type="ORF">SAMN04488541_100396</name>
</gene>
<evidence type="ECO:0000256" key="5">
    <source>
        <dbReference type="ARBA" id="ARBA00023237"/>
    </source>
</evidence>
<dbReference type="Gene3D" id="3.10.20.310">
    <property type="entry name" value="membrane protein fhac"/>
    <property type="match status" value="1"/>
</dbReference>
<dbReference type="Gene3D" id="2.40.160.50">
    <property type="entry name" value="membrane protein fhac: a member of the omp85/tpsb transporter family"/>
    <property type="match status" value="1"/>
</dbReference>
<proteinExistence type="predicted"/>
<evidence type="ECO:0000256" key="6">
    <source>
        <dbReference type="SAM" id="Coils"/>
    </source>
</evidence>
<organism evidence="8 9">
    <name type="scientific">Thermoflexibacter ruber</name>
    <dbReference type="NCBI Taxonomy" id="1003"/>
    <lineage>
        <taxon>Bacteria</taxon>
        <taxon>Pseudomonadati</taxon>
        <taxon>Bacteroidota</taxon>
        <taxon>Cytophagia</taxon>
        <taxon>Cytophagales</taxon>
        <taxon>Thermoflexibacteraceae</taxon>
        <taxon>Thermoflexibacter</taxon>
    </lineage>
</organism>
<reference evidence="8 9" key="1">
    <citation type="submission" date="2016-10" db="EMBL/GenBank/DDBJ databases">
        <authorList>
            <person name="de Groot N.N."/>
        </authorList>
    </citation>
    <scope>NUCLEOTIDE SEQUENCE [LARGE SCALE GENOMIC DNA]</scope>
    <source>
        <strain>GEY</strain>
        <strain evidence="9">DSM 9560</strain>
    </source>
</reference>
<keyword evidence="3" id="KW-0732">Signal</keyword>
<keyword evidence="5" id="KW-0998">Cell outer membrane</keyword>
<evidence type="ECO:0000256" key="4">
    <source>
        <dbReference type="ARBA" id="ARBA00023136"/>
    </source>
</evidence>
<dbReference type="PROSITE" id="PS51257">
    <property type="entry name" value="PROKAR_LIPOPROTEIN"/>
    <property type="match status" value="1"/>
</dbReference>
<dbReference type="GO" id="GO:0019867">
    <property type="term" value="C:outer membrane"/>
    <property type="evidence" value="ECO:0007669"/>
    <property type="project" value="InterPro"/>
</dbReference>
<name>A0A1I2BNQ5_9BACT</name>
<accession>A0A1I2BNQ5</accession>